<evidence type="ECO:0000313" key="1">
    <source>
        <dbReference type="EMBL" id="KAK7292409.1"/>
    </source>
</evidence>
<reference evidence="1 2" key="1">
    <citation type="submission" date="2024-01" db="EMBL/GenBank/DDBJ databases">
        <title>The genomes of 5 underutilized Papilionoideae crops provide insights into root nodulation and disease resistanc.</title>
        <authorList>
            <person name="Yuan L."/>
        </authorList>
    </citation>
    <scope>NUCLEOTIDE SEQUENCE [LARGE SCALE GENOMIC DNA]</scope>
    <source>
        <strain evidence="1">ZHUSHIDOU_FW_LH</strain>
        <tissue evidence="1">Leaf</tissue>
    </source>
</reference>
<dbReference type="AlphaFoldDB" id="A0AAN9J606"/>
<proteinExistence type="predicted"/>
<evidence type="ECO:0000313" key="2">
    <source>
        <dbReference type="Proteomes" id="UP001372338"/>
    </source>
</evidence>
<sequence>MEEHMELMANLVRNSPLRLAYRKLSSVRVGDCVAIKIWEHEKCWEEKLLVLCVEKQVLEEKLQMKKDVTAAIFAPLHF</sequence>
<gene>
    <name evidence="1" type="ORF">RIF29_08188</name>
</gene>
<dbReference type="EMBL" id="JAYWIO010000001">
    <property type="protein sequence ID" value="KAK7292409.1"/>
    <property type="molecule type" value="Genomic_DNA"/>
</dbReference>
<protein>
    <submittedName>
        <fullName evidence="1">Uncharacterized protein</fullName>
    </submittedName>
</protein>
<keyword evidence="2" id="KW-1185">Reference proteome</keyword>
<comment type="caution">
    <text evidence="1">The sequence shown here is derived from an EMBL/GenBank/DDBJ whole genome shotgun (WGS) entry which is preliminary data.</text>
</comment>
<organism evidence="1 2">
    <name type="scientific">Crotalaria pallida</name>
    <name type="common">Smooth rattlebox</name>
    <name type="synonym">Crotalaria striata</name>
    <dbReference type="NCBI Taxonomy" id="3830"/>
    <lineage>
        <taxon>Eukaryota</taxon>
        <taxon>Viridiplantae</taxon>
        <taxon>Streptophyta</taxon>
        <taxon>Embryophyta</taxon>
        <taxon>Tracheophyta</taxon>
        <taxon>Spermatophyta</taxon>
        <taxon>Magnoliopsida</taxon>
        <taxon>eudicotyledons</taxon>
        <taxon>Gunneridae</taxon>
        <taxon>Pentapetalae</taxon>
        <taxon>rosids</taxon>
        <taxon>fabids</taxon>
        <taxon>Fabales</taxon>
        <taxon>Fabaceae</taxon>
        <taxon>Papilionoideae</taxon>
        <taxon>50 kb inversion clade</taxon>
        <taxon>genistoids sensu lato</taxon>
        <taxon>core genistoids</taxon>
        <taxon>Crotalarieae</taxon>
        <taxon>Crotalaria</taxon>
    </lineage>
</organism>
<accession>A0AAN9J606</accession>
<name>A0AAN9J606_CROPI</name>
<dbReference type="Proteomes" id="UP001372338">
    <property type="component" value="Unassembled WGS sequence"/>
</dbReference>